<accession>A0A2I0CS40</accession>
<evidence type="ECO:0000313" key="2">
    <source>
        <dbReference type="Proteomes" id="UP000242861"/>
    </source>
</evidence>
<gene>
    <name evidence="1" type="ORF">CW360_05740</name>
</gene>
<reference evidence="2" key="1">
    <citation type="submission" date="2017-12" db="EMBL/GenBank/DDBJ databases">
        <authorList>
            <person name="Yu X.-Y."/>
        </authorList>
    </citation>
    <scope>NUCLEOTIDE SEQUENCE [LARGE SCALE GENOMIC DNA]</scope>
    <source>
        <strain evidence="2">ZYSR67-Z</strain>
    </source>
</reference>
<evidence type="ECO:0008006" key="3">
    <source>
        <dbReference type="Google" id="ProtNLM"/>
    </source>
</evidence>
<name>A0A2I0CS40_9PSED</name>
<evidence type="ECO:0000313" key="1">
    <source>
        <dbReference type="EMBL" id="PKF71948.1"/>
    </source>
</evidence>
<organism evidence="1 2">
    <name type="scientific">Pseudomonas fluvialis</name>
    <dbReference type="NCBI Taxonomy" id="1793966"/>
    <lineage>
        <taxon>Bacteria</taxon>
        <taxon>Pseudomonadati</taxon>
        <taxon>Pseudomonadota</taxon>
        <taxon>Gammaproteobacteria</taxon>
        <taxon>Pseudomonadales</taxon>
        <taxon>Pseudomonadaceae</taxon>
        <taxon>Pseudomonas</taxon>
    </lineage>
</organism>
<dbReference type="Proteomes" id="UP000242861">
    <property type="component" value="Unassembled WGS sequence"/>
</dbReference>
<sequence>MFLPGFDIGAFPNHLNRSSLIAPIARGKRKFHRQAVMVTRRDCVLEYTGEQLDEADGDLIMALIAFAQPFRFGTSVPLNRAKLLRRLKRSTGKHDYEWLHRRIKALTEATLFLEAKKPDGSTRYSIGKTVSFRIIAAFSYDDEAETYSYSLDPRWVEIFGNREYSLIDWDKRMQIGRGQDMAKTLQRLVATSADPVQRYALDWLKGKMEYGGRMRDFRDALARAVRELERLEIITAHKVEDSTRGKPQLALWLPEAVA</sequence>
<protein>
    <recommendedName>
        <fullName evidence="3">Plasmid stabilization protein</fullName>
    </recommendedName>
</protein>
<comment type="caution">
    <text evidence="1">The sequence shown here is derived from an EMBL/GenBank/DDBJ whole genome shotgun (WGS) entry which is preliminary data.</text>
</comment>
<proteinExistence type="predicted"/>
<dbReference type="AlphaFoldDB" id="A0A2I0CS40"/>
<dbReference type="EMBL" id="PIYS01000006">
    <property type="protein sequence ID" value="PKF71948.1"/>
    <property type="molecule type" value="Genomic_DNA"/>
</dbReference>